<dbReference type="PANTHER" id="PTHR37716:SF1">
    <property type="entry name" value="OS07G0568900 PROTEIN"/>
    <property type="match status" value="1"/>
</dbReference>
<keyword evidence="2" id="KW-0472">Membrane</keyword>
<accession>A0ABD3SUB5</accession>
<evidence type="ECO:0000313" key="3">
    <source>
        <dbReference type="EMBL" id="KAL3828194.1"/>
    </source>
</evidence>
<name>A0ABD3SUB5_9LAMI</name>
<gene>
    <name evidence="3" type="ORF">ACJIZ3_016996</name>
</gene>
<dbReference type="Proteomes" id="UP001634393">
    <property type="component" value="Unassembled WGS sequence"/>
</dbReference>
<dbReference type="PANTHER" id="PTHR37716">
    <property type="entry name" value="OS07G0568900 PROTEIN"/>
    <property type="match status" value="1"/>
</dbReference>
<dbReference type="AlphaFoldDB" id="A0ABD3SUB5"/>
<evidence type="ECO:0000256" key="1">
    <source>
        <dbReference type="SAM" id="MobiDB-lite"/>
    </source>
</evidence>
<keyword evidence="4" id="KW-1185">Reference proteome</keyword>
<feature type="compositionally biased region" description="Low complexity" evidence="1">
    <location>
        <begin position="7"/>
        <end position="20"/>
    </location>
</feature>
<reference evidence="3 4" key="1">
    <citation type="submission" date="2024-12" db="EMBL/GenBank/DDBJ databases">
        <title>The unique morphological basis and parallel evolutionary history of personate flowers in Penstemon.</title>
        <authorList>
            <person name="Depatie T.H."/>
            <person name="Wessinger C.A."/>
        </authorList>
    </citation>
    <scope>NUCLEOTIDE SEQUENCE [LARGE SCALE GENOMIC DNA]</scope>
    <source>
        <strain evidence="3">WTNN_2</strain>
        <tissue evidence="3">Leaf</tissue>
    </source>
</reference>
<proteinExistence type="predicted"/>
<dbReference type="EMBL" id="JBJXBP010000005">
    <property type="protein sequence ID" value="KAL3828194.1"/>
    <property type="molecule type" value="Genomic_DNA"/>
</dbReference>
<organism evidence="3 4">
    <name type="scientific">Penstemon smallii</name>
    <dbReference type="NCBI Taxonomy" id="265156"/>
    <lineage>
        <taxon>Eukaryota</taxon>
        <taxon>Viridiplantae</taxon>
        <taxon>Streptophyta</taxon>
        <taxon>Embryophyta</taxon>
        <taxon>Tracheophyta</taxon>
        <taxon>Spermatophyta</taxon>
        <taxon>Magnoliopsida</taxon>
        <taxon>eudicotyledons</taxon>
        <taxon>Gunneridae</taxon>
        <taxon>Pentapetalae</taxon>
        <taxon>asterids</taxon>
        <taxon>lamiids</taxon>
        <taxon>Lamiales</taxon>
        <taxon>Plantaginaceae</taxon>
        <taxon>Cheloneae</taxon>
        <taxon>Penstemon</taxon>
    </lineage>
</organism>
<evidence type="ECO:0000256" key="2">
    <source>
        <dbReference type="SAM" id="Phobius"/>
    </source>
</evidence>
<evidence type="ECO:0000313" key="4">
    <source>
        <dbReference type="Proteomes" id="UP001634393"/>
    </source>
</evidence>
<protein>
    <recommendedName>
        <fullName evidence="5">Transmembrane protein</fullName>
    </recommendedName>
</protein>
<keyword evidence="2" id="KW-0812">Transmembrane</keyword>
<keyword evidence="2" id="KW-1133">Transmembrane helix</keyword>
<feature type="region of interest" description="Disordered" evidence="1">
    <location>
        <begin position="1"/>
        <end position="21"/>
    </location>
</feature>
<sequence length="169" mass="18525">MLHLVHSISPPATSSSSSSINNQKLSDCFNNAHLLAFKKSRRNGAMEKDSEFEVDPDKAREALRKLDEQMQSLSKKQATVPKIKVTAEDLYQASPRMTEGTSVFSGSLTVVASALIFFTIFYNVIFMTVIKPSIDGDYEPISATSSTEGSQEETSVQKLLTSPNFPLGL</sequence>
<evidence type="ECO:0008006" key="5">
    <source>
        <dbReference type="Google" id="ProtNLM"/>
    </source>
</evidence>
<feature type="transmembrane region" description="Helical" evidence="2">
    <location>
        <begin position="103"/>
        <end position="125"/>
    </location>
</feature>
<comment type="caution">
    <text evidence="3">The sequence shown here is derived from an EMBL/GenBank/DDBJ whole genome shotgun (WGS) entry which is preliminary data.</text>
</comment>